<keyword evidence="2" id="KW-1185">Reference proteome</keyword>
<evidence type="ECO:0008006" key="3">
    <source>
        <dbReference type="Google" id="ProtNLM"/>
    </source>
</evidence>
<gene>
    <name evidence="1" type="ORF">CTI12_AA295750</name>
</gene>
<name>A0A2U1N7V7_ARTAN</name>
<evidence type="ECO:0000313" key="2">
    <source>
        <dbReference type="Proteomes" id="UP000245207"/>
    </source>
</evidence>
<proteinExistence type="predicted"/>
<evidence type="ECO:0000313" key="1">
    <source>
        <dbReference type="EMBL" id="PWA69562.1"/>
    </source>
</evidence>
<dbReference type="EMBL" id="PKPP01003411">
    <property type="protein sequence ID" value="PWA69562.1"/>
    <property type="molecule type" value="Genomic_DNA"/>
</dbReference>
<dbReference type="STRING" id="35608.A0A2U1N7V7"/>
<dbReference type="OrthoDB" id="1434596at2759"/>
<accession>A0A2U1N7V7</accession>
<sequence length="211" mass="24148">MNEQAIRLLLKEQADAINVELHAKIAALTVELQAVKLGGTRFGAGGEHGSTIPRSMRLEVPKFNGMNPESWIFAINEYFDLLETTNEQRLKVVGFNLEGDATEWFSVRNRFGPSKYEDPQGALSKLLQTGTVAQYQSEFEKLMNRVTDISEGLLWSRFRSWVLGSVMWLWSRLWGFLQSTLSPRWGMSFPSPSADRGRLRKIMETRNETWD</sequence>
<organism evidence="1 2">
    <name type="scientific">Artemisia annua</name>
    <name type="common">Sweet wormwood</name>
    <dbReference type="NCBI Taxonomy" id="35608"/>
    <lineage>
        <taxon>Eukaryota</taxon>
        <taxon>Viridiplantae</taxon>
        <taxon>Streptophyta</taxon>
        <taxon>Embryophyta</taxon>
        <taxon>Tracheophyta</taxon>
        <taxon>Spermatophyta</taxon>
        <taxon>Magnoliopsida</taxon>
        <taxon>eudicotyledons</taxon>
        <taxon>Gunneridae</taxon>
        <taxon>Pentapetalae</taxon>
        <taxon>asterids</taxon>
        <taxon>campanulids</taxon>
        <taxon>Asterales</taxon>
        <taxon>Asteraceae</taxon>
        <taxon>Asteroideae</taxon>
        <taxon>Anthemideae</taxon>
        <taxon>Artemisiinae</taxon>
        <taxon>Artemisia</taxon>
    </lineage>
</organism>
<protein>
    <recommendedName>
        <fullName evidence="3">Retrotransposon gag domain-containing protein</fullName>
    </recommendedName>
</protein>
<dbReference type="AlphaFoldDB" id="A0A2U1N7V7"/>
<dbReference type="Proteomes" id="UP000245207">
    <property type="component" value="Unassembled WGS sequence"/>
</dbReference>
<comment type="caution">
    <text evidence="1">The sequence shown here is derived from an EMBL/GenBank/DDBJ whole genome shotgun (WGS) entry which is preliminary data.</text>
</comment>
<reference evidence="1 2" key="1">
    <citation type="journal article" date="2018" name="Mol. Plant">
        <title>The genome of Artemisia annua provides insight into the evolution of Asteraceae family and artemisinin biosynthesis.</title>
        <authorList>
            <person name="Shen Q."/>
            <person name="Zhang L."/>
            <person name="Liao Z."/>
            <person name="Wang S."/>
            <person name="Yan T."/>
            <person name="Shi P."/>
            <person name="Liu M."/>
            <person name="Fu X."/>
            <person name="Pan Q."/>
            <person name="Wang Y."/>
            <person name="Lv Z."/>
            <person name="Lu X."/>
            <person name="Zhang F."/>
            <person name="Jiang W."/>
            <person name="Ma Y."/>
            <person name="Chen M."/>
            <person name="Hao X."/>
            <person name="Li L."/>
            <person name="Tang Y."/>
            <person name="Lv G."/>
            <person name="Zhou Y."/>
            <person name="Sun X."/>
            <person name="Brodelius P.E."/>
            <person name="Rose J.K.C."/>
            <person name="Tang K."/>
        </authorList>
    </citation>
    <scope>NUCLEOTIDE SEQUENCE [LARGE SCALE GENOMIC DNA]</scope>
    <source>
        <strain evidence="2">cv. Huhao1</strain>
        <tissue evidence="1">Leaf</tissue>
    </source>
</reference>